<evidence type="ECO:0000313" key="3">
    <source>
        <dbReference type="Proteomes" id="UP000199410"/>
    </source>
</evidence>
<dbReference type="AlphaFoldDB" id="A0A1H9AYK5"/>
<evidence type="ECO:0000313" key="2">
    <source>
        <dbReference type="EMBL" id="SEP81872.1"/>
    </source>
</evidence>
<sequence>MIKIYYREDGTAVIKGDDHLKEKLPEGFDASKVDLFGIKIDAQKLAIAADKASYAGIAYVECYFAMKAAFERQLELIAEQAKQPKVSHSPAITSQSIKPVDA</sequence>
<reference evidence="2 3" key="1">
    <citation type="submission" date="2016-10" db="EMBL/GenBank/DDBJ databases">
        <authorList>
            <person name="Varghese N."/>
            <person name="Submissions S."/>
        </authorList>
    </citation>
    <scope>NUCLEOTIDE SEQUENCE [LARGE SCALE GENOMIC DNA]</scope>
    <source>
        <strain evidence="2 3">TC-13</strain>
    </source>
</reference>
<organism evidence="2 3">
    <name type="scientific">Lysinibacillus fusiformis</name>
    <dbReference type="NCBI Taxonomy" id="28031"/>
    <lineage>
        <taxon>Bacteria</taxon>
        <taxon>Bacillati</taxon>
        <taxon>Bacillota</taxon>
        <taxon>Bacilli</taxon>
        <taxon>Bacillales</taxon>
        <taxon>Bacillaceae</taxon>
        <taxon>Lysinibacillus</taxon>
    </lineage>
</organism>
<gene>
    <name evidence="2" type="ORF">SAMN02787113_00645</name>
</gene>
<feature type="compositionally biased region" description="Polar residues" evidence="1">
    <location>
        <begin position="90"/>
        <end position="102"/>
    </location>
</feature>
<dbReference type="EMBL" id="FOEL01000002">
    <property type="protein sequence ID" value="SEP81872.1"/>
    <property type="molecule type" value="Genomic_DNA"/>
</dbReference>
<evidence type="ECO:0000256" key="1">
    <source>
        <dbReference type="SAM" id="MobiDB-lite"/>
    </source>
</evidence>
<protein>
    <submittedName>
        <fullName evidence="2">Uncharacterized protein</fullName>
    </submittedName>
</protein>
<name>A0A1H9AYK5_9BACI</name>
<accession>A0A1H9AYK5</accession>
<dbReference type="Proteomes" id="UP000199410">
    <property type="component" value="Unassembled WGS sequence"/>
</dbReference>
<dbReference type="RefSeq" id="WP_089984493.1">
    <property type="nucleotide sequence ID" value="NZ_FMVP01000002.1"/>
</dbReference>
<feature type="region of interest" description="Disordered" evidence="1">
    <location>
        <begin position="81"/>
        <end position="102"/>
    </location>
</feature>
<proteinExistence type="predicted"/>
<comment type="caution">
    <text evidence="2">The sequence shown here is derived from an EMBL/GenBank/DDBJ whole genome shotgun (WGS) entry which is preliminary data.</text>
</comment>